<keyword evidence="2" id="KW-1185">Reference proteome</keyword>
<dbReference type="RefSeq" id="WP_272180136.1">
    <property type="nucleotide sequence ID" value="NZ_JAQOMS010000002.1"/>
</dbReference>
<evidence type="ECO:0000313" key="1">
    <source>
        <dbReference type="EMBL" id="MDC2888535.1"/>
    </source>
</evidence>
<name>A0ABT5FAH4_9GAMM</name>
<proteinExistence type="predicted"/>
<dbReference type="Proteomes" id="UP001528411">
    <property type="component" value="Unassembled WGS sequence"/>
</dbReference>
<reference evidence="1 2" key="1">
    <citation type="submission" date="2023-01" db="EMBL/GenBank/DDBJ databases">
        <title>Psychrosphaera sp. nov., isolated from marine algae.</title>
        <authorList>
            <person name="Bayburt H."/>
            <person name="Choi B.J."/>
            <person name="Kim J.M."/>
            <person name="Choi D.G."/>
            <person name="Jeon C.O."/>
        </authorList>
    </citation>
    <scope>NUCLEOTIDE SEQUENCE [LARGE SCALE GENOMIC DNA]</scope>
    <source>
        <strain evidence="1 2">G1-22</strain>
    </source>
</reference>
<accession>A0ABT5FAH4</accession>
<protein>
    <submittedName>
        <fullName evidence="1">HEPN domain-containing protein</fullName>
    </submittedName>
</protein>
<sequence>MNYQLLKDKQRILRHGFPDAHGLRVHRALSWLNKAEQCDDDKDAQFVFLWISFNAAYAQGLESSKFSELETFQLFIKKLCGLDKNQQLHQLLWSEFTSSIRLLIDNQYVFQPFWDHHNGKITEQEWRDKFSAAKSKANKALSRNDSPALLTVILARLYTLRNQIIHGGATWNSSANREQLRDAVNFLSKLSPILIDIMMDNPGAMWGEAHYPMLD</sequence>
<gene>
    <name evidence="1" type="ORF">PN838_06915</name>
</gene>
<organism evidence="1 2">
    <name type="scientific">Psychrosphaera algicola</name>
    <dbReference type="NCBI Taxonomy" id="3023714"/>
    <lineage>
        <taxon>Bacteria</taxon>
        <taxon>Pseudomonadati</taxon>
        <taxon>Pseudomonadota</taxon>
        <taxon>Gammaproteobacteria</taxon>
        <taxon>Alteromonadales</taxon>
        <taxon>Pseudoalteromonadaceae</taxon>
        <taxon>Psychrosphaera</taxon>
    </lineage>
</organism>
<comment type="caution">
    <text evidence="1">The sequence shown here is derived from an EMBL/GenBank/DDBJ whole genome shotgun (WGS) entry which is preliminary data.</text>
</comment>
<evidence type="ECO:0000313" key="2">
    <source>
        <dbReference type="Proteomes" id="UP001528411"/>
    </source>
</evidence>
<dbReference type="EMBL" id="JAQOMS010000002">
    <property type="protein sequence ID" value="MDC2888535.1"/>
    <property type="molecule type" value="Genomic_DNA"/>
</dbReference>